<evidence type="ECO:0008006" key="3">
    <source>
        <dbReference type="Google" id="ProtNLM"/>
    </source>
</evidence>
<proteinExistence type="predicted"/>
<name>A0A433BA24_9FUNG</name>
<accession>A0A433BA24</accession>
<comment type="caution">
    <text evidence="1">The sequence shown here is derived from an EMBL/GenBank/DDBJ whole genome shotgun (WGS) entry which is preliminary data.</text>
</comment>
<evidence type="ECO:0000313" key="1">
    <source>
        <dbReference type="EMBL" id="RUP18932.1"/>
    </source>
</evidence>
<dbReference type="Proteomes" id="UP000268093">
    <property type="component" value="Unassembled WGS sequence"/>
</dbReference>
<protein>
    <recommendedName>
        <fullName evidence="3">Methyltransferase type 11 domain-containing protein</fullName>
    </recommendedName>
</protein>
<dbReference type="EMBL" id="RBNI01014778">
    <property type="protein sequence ID" value="RUP18932.1"/>
    <property type="molecule type" value="Genomic_DNA"/>
</dbReference>
<gene>
    <name evidence="1" type="ORF">BC936DRAFT_139351</name>
</gene>
<dbReference type="AlphaFoldDB" id="A0A433BA24"/>
<sequence>MRVTKPGGWIELVEGAGQMKNCGTYQEELMSKVHKALAMRDVFCEFSLGMGQELRNLGLEQTYQDHRSLPLGWGPSDYTDSSQLVITIYYFPLFSFLLLLPCQVQCQRGISF</sequence>
<evidence type="ECO:0000313" key="2">
    <source>
        <dbReference type="Proteomes" id="UP000268093"/>
    </source>
</evidence>
<keyword evidence="2" id="KW-1185">Reference proteome</keyword>
<reference evidence="1 2" key="1">
    <citation type="journal article" date="2018" name="New Phytol.">
        <title>Phylogenomics of Endogonaceae and evolution of mycorrhizas within Mucoromycota.</title>
        <authorList>
            <person name="Chang Y."/>
            <person name="Desiro A."/>
            <person name="Na H."/>
            <person name="Sandor L."/>
            <person name="Lipzen A."/>
            <person name="Clum A."/>
            <person name="Barry K."/>
            <person name="Grigoriev I.V."/>
            <person name="Martin F.M."/>
            <person name="Stajich J.E."/>
            <person name="Smith M.E."/>
            <person name="Bonito G."/>
            <person name="Spatafora J.W."/>
        </authorList>
    </citation>
    <scope>NUCLEOTIDE SEQUENCE [LARGE SCALE GENOMIC DNA]</scope>
    <source>
        <strain evidence="1 2">GMNB39</strain>
    </source>
</reference>
<organism evidence="1 2">
    <name type="scientific">Jimgerdemannia flammicorona</name>
    <dbReference type="NCBI Taxonomy" id="994334"/>
    <lineage>
        <taxon>Eukaryota</taxon>
        <taxon>Fungi</taxon>
        <taxon>Fungi incertae sedis</taxon>
        <taxon>Mucoromycota</taxon>
        <taxon>Mucoromycotina</taxon>
        <taxon>Endogonomycetes</taxon>
        <taxon>Endogonales</taxon>
        <taxon>Endogonaceae</taxon>
        <taxon>Jimgerdemannia</taxon>
    </lineage>
</organism>